<dbReference type="InterPro" id="IPR013951">
    <property type="entry name" value="Rxt3"/>
</dbReference>
<feature type="compositionally biased region" description="Pro residues" evidence="1">
    <location>
        <begin position="225"/>
        <end position="237"/>
    </location>
</feature>
<feature type="compositionally biased region" description="Low complexity" evidence="1">
    <location>
        <begin position="58"/>
        <end position="83"/>
    </location>
</feature>
<dbReference type="Proteomes" id="UP000274922">
    <property type="component" value="Unassembled WGS sequence"/>
</dbReference>
<keyword evidence="3" id="KW-1185">Reference proteome</keyword>
<organism evidence="2 3">
    <name type="scientific">Caulochytrium protostelioides</name>
    <dbReference type="NCBI Taxonomy" id="1555241"/>
    <lineage>
        <taxon>Eukaryota</taxon>
        <taxon>Fungi</taxon>
        <taxon>Fungi incertae sedis</taxon>
        <taxon>Chytridiomycota</taxon>
        <taxon>Chytridiomycota incertae sedis</taxon>
        <taxon>Chytridiomycetes</taxon>
        <taxon>Caulochytriales</taxon>
        <taxon>Caulochytriaceae</taxon>
        <taxon>Caulochytrium</taxon>
    </lineage>
</organism>
<gene>
    <name evidence="2" type="ORF">CXG81DRAFT_23340</name>
</gene>
<feature type="region of interest" description="Disordered" evidence="1">
    <location>
        <begin position="101"/>
        <end position="240"/>
    </location>
</feature>
<evidence type="ECO:0000256" key="1">
    <source>
        <dbReference type="SAM" id="MobiDB-lite"/>
    </source>
</evidence>
<feature type="compositionally biased region" description="Low complexity" evidence="1">
    <location>
        <begin position="101"/>
        <end position="117"/>
    </location>
</feature>
<sequence length="925" mass="94018">MSVHPAASAATTATAPAPAPAPAPGHGRPHDPLRPAGSGSGGVPIALIRSPDAADLHATPTGAMSTPGAGAGTPAHASTPTAANRPHLLKKPRLDGAAAVDAAAGAAMPHPSAAGPAIHGRHAASAPHATSGFHTPPLGSTRHSLASGATRDDATSGVSSATHSGPPSPPSAAAPPAAASRGGPLPPPLAAAAPPPPMSAVPPAGVSGPPPPPAAAMAAVSPHPAAAPPPPPPPPPAAAAVGAAPVVASPATPVAPPMVPHLIAGAENAVFTDVRLYTIPPAYRQRVRHLGATTYEGVRTNAPEAVASAEDLHLNLLPPFTAKDHYSTIEVRIPSEFLTWRSLAIKHKAVWGTDIYSDDSDMVATLVHSGRYVPADAPAEVVHLAREALAYAEHVAATDPAMAALEQELERMARMTPEELARTVSEPETTDTTTETTAAAAAAAAADAPMTTPPSAMAPPAASTASGAPLPGGFPPAPSAAATAHPMGCMPPPRPIIAAGMEPHDLSVRVRVLPRLVKYAGSIQHGLGSRSWGMHNGESIRIERVTLHPAGWSRQRGRKAGSKRWLRQAEGVQRSEAELQRYQNARAQELAQHIPLHDLVRPVAYTLVHAQAGGAARRHGPRRRPSFLADGQPLYKYHPMLLTSWPLLLTDFALLHFGDEKRLATRRSPGATGAAASGTGTATSTRRQTAAAAAAAAAAASPRTAARTAAFLQAEAAVMEARQTKKFGLTPPEVAARGHWAYWMFLAHDPQGDPIRLLTREGHWVLIEKAASEGAPASDGRADGAHGAGASDDTAMADADGPMAAPSAPSGEPASAASTAASASAAGTAAAAAPPTLRVRVAEWADGDLRAAPVWSTAVAADRVAFGPHGVTVHVPPERPKLGAPYAAPTEARDHYWVVEAFTVGTPTSPPARGTASEPPAASPP</sequence>
<proteinExistence type="predicted"/>
<feature type="region of interest" description="Disordered" evidence="1">
    <location>
        <begin position="905"/>
        <end position="925"/>
    </location>
</feature>
<feature type="compositionally biased region" description="Low complexity" evidence="1">
    <location>
        <begin position="1"/>
        <end position="16"/>
    </location>
</feature>
<feature type="region of interest" description="Disordered" evidence="1">
    <location>
        <begin position="419"/>
        <end position="486"/>
    </location>
</feature>
<protein>
    <submittedName>
        <fullName evidence="2">Uncharacterized protein</fullName>
    </submittedName>
</protein>
<reference evidence="3" key="1">
    <citation type="journal article" date="2018" name="Nat. Microbiol.">
        <title>Leveraging single-cell genomics to expand the fungal tree of life.</title>
        <authorList>
            <person name="Ahrendt S.R."/>
            <person name="Quandt C.A."/>
            <person name="Ciobanu D."/>
            <person name="Clum A."/>
            <person name="Salamov A."/>
            <person name="Andreopoulos B."/>
            <person name="Cheng J.F."/>
            <person name="Woyke T."/>
            <person name="Pelin A."/>
            <person name="Henrissat B."/>
            <person name="Reynolds N.K."/>
            <person name="Benny G.L."/>
            <person name="Smith M.E."/>
            <person name="James T.Y."/>
            <person name="Grigoriev I.V."/>
        </authorList>
    </citation>
    <scope>NUCLEOTIDE SEQUENCE [LARGE SCALE GENOMIC DNA]</scope>
    <source>
        <strain evidence="3">ATCC 52028</strain>
    </source>
</reference>
<dbReference type="STRING" id="1555241.A0A4P9XEU0"/>
<dbReference type="EMBL" id="ML014114">
    <property type="protein sequence ID" value="RKP04083.1"/>
    <property type="molecule type" value="Genomic_DNA"/>
</dbReference>
<evidence type="ECO:0000313" key="3">
    <source>
        <dbReference type="Proteomes" id="UP000274922"/>
    </source>
</evidence>
<dbReference type="Pfam" id="PF08642">
    <property type="entry name" value="Rxt3"/>
    <property type="match status" value="1"/>
</dbReference>
<dbReference type="AlphaFoldDB" id="A0A4P9XEU0"/>
<feature type="compositionally biased region" description="Low complexity" evidence="1">
    <location>
        <begin position="788"/>
        <end position="820"/>
    </location>
</feature>
<feature type="compositionally biased region" description="Low complexity" evidence="1">
    <location>
        <begin position="430"/>
        <end position="471"/>
    </location>
</feature>
<feature type="region of interest" description="Disordered" evidence="1">
    <location>
        <begin position="665"/>
        <end position="686"/>
    </location>
</feature>
<feature type="compositionally biased region" description="Low complexity" evidence="1">
    <location>
        <begin position="666"/>
        <end position="686"/>
    </location>
</feature>
<feature type="region of interest" description="Disordered" evidence="1">
    <location>
        <begin position="1"/>
        <end position="87"/>
    </location>
</feature>
<feature type="compositionally biased region" description="Pro residues" evidence="1">
    <location>
        <begin position="184"/>
        <end position="200"/>
    </location>
</feature>
<feature type="compositionally biased region" description="Low complexity" evidence="1">
    <location>
        <begin position="174"/>
        <end position="183"/>
    </location>
</feature>
<accession>A0A4P9XEU0</accession>
<name>A0A4P9XEU0_9FUNG</name>
<dbReference type="OrthoDB" id="3596986at2759"/>
<feature type="region of interest" description="Disordered" evidence="1">
    <location>
        <begin position="773"/>
        <end position="820"/>
    </location>
</feature>
<evidence type="ECO:0000313" key="2">
    <source>
        <dbReference type="EMBL" id="RKP04083.1"/>
    </source>
</evidence>
<feature type="compositionally biased region" description="Low complexity" evidence="1">
    <location>
        <begin position="215"/>
        <end position="224"/>
    </location>
</feature>